<dbReference type="PROSITE" id="PS00678">
    <property type="entry name" value="WD_REPEATS_1"/>
    <property type="match status" value="2"/>
</dbReference>
<organism evidence="5">
    <name type="scientific">Cafeteria roenbergensis</name>
    <name type="common">Marine flagellate</name>
    <dbReference type="NCBI Taxonomy" id="33653"/>
    <lineage>
        <taxon>Eukaryota</taxon>
        <taxon>Sar</taxon>
        <taxon>Stramenopiles</taxon>
        <taxon>Bigyra</taxon>
        <taxon>Opalozoa</taxon>
        <taxon>Bicosoecida</taxon>
        <taxon>Cafeteriaceae</taxon>
        <taxon>Cafeteria</taxon>
    </lineage>
</organism>
<dbReference type="Proteomes" id="UP000324907">
    <property type="component" value="Unassembled WGS sequence"/>
</dbReference>
<name>A0A5A8DFF4_CAFRO</name>
<dbReference type="InterPro" id="IPR001680">
    <property type="entry name" value="WD40_rpt"/>
</dbReference>
<proteinExistence type="predicted"/>
<feature type="compositionally biased region" description="Low complexity" evidence="4">
    <location>
        <begin position="96"/>
        <end position="111"/>
    </location>
</feature>
<dbReference type="PRINTS" id="PR00320">
    <property type="entry name" value="GPROTEINBRPT"/>
</dbReference>
<dbReference type="InterPro" id="IPR036322">
    <property type="entry name" value="WD40_repeat_dom_sf"/>
</dbReference>
<feature type="repeat" description="WD" evidence="3">
    <location>
        <begin position="231"/>
        <end position="270"/>
    </location>
</feature>
<dbReference type="EMBL" id="VLTO01000062">
    <property type="protein sequence ID" value="KAA0170248.1"/>
    <property type="molecule type" value="Genomic_DNA"/>
</dbReference>
<feature type="repeat" description="WD" evidence="3">
    <location>
        <begin position="312"/>
        <end position="363"/>
    </location>
</feature>
<keyword evidence="2" id="KW-0677">Repeat</keyword>
<gene>
    <name evidence="6" type="ORF">FNF27_06681</name>
    <name evidence="5" type="ORF">FNF28_04264</name>
</gene>
<dbReference type="Proteomes" id="UP000322899">
    <property type="component" value="Unassembled WGS sequence"/>
</dbReference>
<evidence type="ECO:0000256" key="4">
    <source>
        <dbReference type="SAM" id="MobiDB-lite"/>
    </source>
</evidence>
<evidence type="ECO:0000313" key="7">
    <source>
        <dbReference type="Proteomes" id="UP000322899"/>
    </source>
</evidence>
<dbReference type="SMART" id="SM00320">
    <property type="entry name" value="WD40"/>
    <property type="match status" value="6"/>
</dbReference>
<evidence type="ECO:0000313" key="5">
    <source>
        <dbReference type="EMBL" id="KAA0163344.1"/>
    </source>
</evidence>
<dbReference type="AlphaFoldDB" id="A0A5A8DFF4"/>
<dbReference type="SUPFAM" id="SSF50978">
    <property type="entry name" value="WD40 repeat-like"/>
    <property type="match status" value="1"/>
</dbReference>
<dbReference type="PANTHER" id="PTHR19848:SF7">
    <property type="entry name" value="F-BOX AND WD-40 DOMAIN PROTEIN 7"/>
    <property type="match status" value="1"/>
</dbReference>
<feature type="compositionally biased region" description="Basic and acidic residues" evidence="4">
    <location>
        <begin position="1"/>
        <end position="11"/>
    </location>
</feature>
<protein>
    <submittedName>
        <fullName evidence="5">Uncharacterized protein</fullName>
    </submittedName>
</protein>
<dbReference type="PANTHER" id="PTHR19848">
    <property type="entry name" value="WD40 REPEAT PROTEIN"/>
    <property type="match status" value="1"/>
</dbReference>
<comment type="caution">
    <text evidence="5">The sequence shown here is derived from an EMBL/GenBank/DDBJ whole genome shotgun (WGS) entry which is preliminary data.</text>
</comment>
<dbReference type="PROSITE" id="PS50082">
    <property type="entry name" value="WD_REPEATS_2"/>
    <property type="match status" value="2"/>
</dbReference>
<accession>A0A5A8DFF4</accession>
<evidence type="ECO:0000256" key="1">
    <source>
        <dbReference type="ARBA" id="ARBA00022574"/>
    </source>
</evidence>
<evidence type="ECO:0000256" key="2">
    <source>
        <dbReference type="ARBA" id="ARBA00022737"/>
    </source>
</evidence>
<dbReference type="InterPro" id="IPR015943">
    <property type="entry name" value="WD40/YVTN_repeat-like_dom_sf"/>
</dbReference>
<feature type="region of interest" description="Disordered" evidence="4">
    <location>
        <begin position="88"/>
        <end position="113"/>
    </location>
</feature>
<keyword evidence="1 3" id="KW-0853">WD repeat</keyword>
<sequence>MDRRDGRPTERDEMDALGDAYSRKYDRGGRSRARGPSFGAGGGARAPVRASAGPPVGHVSRSHEQNEEYMDEMHSAYGLGPREQLRTRVADGGPLGRDSSARRGGAAAAGSGAAGGFAGGPAVGDLPRLSSAWVAGPSDPAGTVIDLSGRPVLCSALDPSRRRVALGCSDHAVYELSLDSGRVIRTLFTKRYGHCEWVTSVAYLADGTLASAAMDAKICVWSPSGVRCTDMTGHSGSISALVGIGTSIVSTGYDQTVRVWDSRSGAETALLAGHRAPVLCVAVDGASRAVTGGRDALACAWDIGAGARIGRMAGHKGHVTAARWLGDGVTRGDGGGAGDLFATGAQDGHVRVWDLRARRAVANVAVHVTEAGAGAVGDIGVCTATSPFDVVTSGADQRVCVLDSRRGFSVRWSMDEHRDYVYSLAVGGRIALSGAGDGTLLAHDVVAGRPLWALGANEAAVRCIECDGDTVVASGDDGNAIVYKAG</sequence>
<dbReference type="Pfam" id="PF00400">
    <property type="entry name" value="WD40"/>
    <property type="match status" value="3"/>
</dbReference>
<feature type="compositionally biased region" description="Low complexity" evidence="4">
    <location>
        <begin position="45"/>
        <end position="57"/>
    </location>
</feature>
<evidence type="ECO:0000256" key="3">
    <source>
        <dbReference type="PROSITE-ProRule" id="PRU00221"/>
    </source>
</evidence>
<evidence type="ECO:0000313" key="6">
    <source>
        <dbReference type="EMBL" id="KAA0170248.1"/>
    </source>
</evidence>
<dbReference type="OrthoDB" id="256303at2759"/>
<dbReference type="Gene3D" id="2.130.10.10">
    <property type="entry name" value="YVTN repeat-like/Quinoprotein amine dehydrogenase"/>
    <property type="match status" value="2"/>
</dbReference>
<dbReference type="EMBL" id="VLTL01000067">
    <property type="protein sequence ID" value="KAA0163344.1"/>
    <property type="molecule type" value="Genomic_DNA"/>
</dbReference>
<dbReference type="InterPro" id="IPR020472">
    <property type="entry name" value="WD40_PAC1"/>
</dbReference>
<dbReference type="InterPro" id="IPR019775">
    <property type="entry name" value="WD40_repeat_CS"/>
</dbReference>
<feature type="region of interest" description="Disordered" evidence="4">
    <location>
        <begin position="1"/>
        <end position="63"/>
    </location>
</feature>
<dbReference type="CDD" id="cd00200">
    <property type="entry name" value="WD40"/>
    <property type="match status" value="1"/>
</dbReference>
<reference evidence="5 7" key="1">
    <citation type="submission" date="2019-07" db="EMBL/GenBank/DDBJ databases">
        <title>Genomes of Cafeteria roenbergensis.</title>
        <authorList>
            <person name="Fischer M.G."/>
            <person name="Hackl T."/>
            <person name="Roman M."/>
        </authorList>
    </citation>
    <scope>NUCLEOTIDE SEQUENCE [LARGE SCALE GENOMIC DNA]</scope>
    <source>
        <strain evidence="6 7">E4-10P</strain>
        <strain evidence="5">RCC970-E3</strain>
    </source>
</reference>